<comment type="caution">
    <text evidence="2">The sequence shown here is derived from an EMBL/GenBank/DDBJ whole genome shotgun (WGS) entry which is preliminary data.</text>
</comment>
<feature type="region of interest" description="Disordered" evidence="1">
    <location>
        <begin position="1"/>
        <end position="21"/>
    </location>
</feature>
<dbReference type="RefSeq" id="WP_344235511.1">
    <property type="nucleotide sequence ID" value="NZ_BAAAHH010000001.1"/>
</dbReference>
<reference evidence="2 3" key="1">
    <citation type="journal article" date="2019" name="Int. J. Syst. Evol. Microbiol.">
        <title>The Global Catalogue of Microorganisms (GCM) 10K type strain sequencing project: providing services to taxonomists for standard genome sequencing and annotation.</title>
        <authorList>
            <consortium name="The Broad Institute Genomics Platform"/>
            <consortium name="The Broad Institute Genome Sequencing Center for Infectious Disease"/>
            <person name="Wu L."/>
            <person name="Ma J."/>
        </authorList>
    </citation>
    <scope>NUCLEOTIDE SEQUENCE [LARGE SCALE GENOMIC DNA]</scope>
    <source>
        <strain evidence="2 3">JCM 10696</strain>
    </source>
</reference>
<evidence type="ECO:0000256" key="1">
    <source>
        <dbReference type="SAM" id="MobiDB-lite"/>
    </source>
</evidence>
<accession>A0ABN1Q186</accession>
<dbReference type="Proteomes" id="UP001500665">
    <property type="component" value="Unassembled WGS sequence"/>
</dbReference>
<dbReference type="EMBL" id="BAAAHH010000001">
    <property type="protein sequence ID" value="GAA0935986.1"/>
    <property type="molecule type" value="Genomic_DNA"/>
</dbReference>
<organism evidence="2 3">
    <name type="scientific">Actinocorallia libanotica</name>
    <dbReference type="NCBI Taxonomy" id="46162"/>
    <lineage>
        <taxon>Bacteria</taxon>
        <taxon>Bacillati</taxon>
        <taxon>Actinomycetota</taxon>
        <taxon>Actinomycetes</taxon>
        <taxon>Streptosporangiales</taxon>
        <taxon>Thermomonosporaceae</taxon>
        <taxon>Actinocorallia</taxon>
    </lineage>
</organism>
<gene>
    <name evidence="2" type="ORF">GCM10009550_01410</name>
</gene>
<feature type="compositionally biased region" description="Basic and acidic residues" evidence="1">
    <location>
        <begin position="1"/>
        <end position="13"/>
    </location>
</feature>
<feature type="region of interest" description="Disordered" evidence="1">
    <location>
        <begin position="57"/>
        <end position="76"/>
    </location>
</feature>
<keyword evidence="3" id="KW-1185">Reference proteome</keyword>
<evidence type="ECO:0000313" key="3">
    <source>
        <dbReference type="Proteomes" id="UP001500665"/>
    </source>
</evidence>
<proteinExistence type="predicted"/>
<evidence type="ECO:0000313" key="2">
    <source>
        <dbReference type="EMBL" id="GAA0935986.1"/>
    </source>
</evidence>
<name>A0ABN1Q186_9ACTN</name>
<sequence length="128" mass="13877">MPEVLDRDGEPIRVESAGSDSPGVYLQLPPWGAELTPDGVRELIGALKAQLAVEEGADTSTWPTPGQVYRDRRRPERTVQVTEASVDGVAFKVLTGSAAGLNRVRRVGWPSWSPGYKGRGYELIEGES</sequence>
<protein>
    <submittedName>
        <fullName evidence="2">Uncharacterized protein</fullName>
    </submittedName>
</protein>